<name>A0ABT3X8A7_9BACL</name>
<reference evidence="1 2" key="1">
    <citation type="submission" date="2022-11" db="EMBL/GenBank/DDBJ databases">
        <title>Study of microbial diversity in lake waters.</title>
        <authorList>
            <person name="Zhang J."/>
        </authorList>
    </citation>
    <scope>NUCLEOTIDE SEQUENCE [LARGE SCALE GENOMIC DNA]</scope>
    <source>
        <strain evidence="1 2">DT12</strain>
    </source>
</reference>
<organism evidence="1 2">
    <name type="scientific">Tumebacillus lacus</name>
    <dbReference type="NCBI Taxonomy" id="2995335"/>
    <lineage>
        <taxon>Bacteria</taxon>
        <taxon>Bacillati</taxon>
        <taxon>Bacillota</taxon>
        <taxon>Bacilli</taxon>
        <taxon>Bacillales</taxon>
        <taxon>Alicyclobacillaceae</taxon>
        <taxon>Tumebacillus</taxon>
    </lineage>
</organism>
<comment type="caution">
    <text evidence="1">The sequence shown here is derived from an EMBL/GenBank/DDBJ whole genome shotgun (WGS) entry which is preliminary data.</text>
</comment>
<dbReference type="Proteomes" id="UP001208017">
    <property type="component" value="Unassembled WGS sequence"/>
</dbReference>
<keyword evidence="1" id="KW-0946">Virion</keyword>
<dbReference type="InterPro" id="IPR012851">
    <property type="entry name" value="Spore_coat_CotF-like"/>
</dbReference>
<evidence type="ECO:0000313" key="1">
    <source>
        <dbReference type="EMBL" id="MCX7572137.1"/>
    </source>
</evidence>
<proteinExistence type="predicted"/>
<sequence>MQQLPTNTKEHIMMTQQKPGLLPKVKGPEMNDRDRLNDVLATEKYLTHGYNISCYEMSHRELHDTVLRILNETHEAHRVCFEQMFNNGWYKLPQEELSEVALAYQQFQNYQGQFPYPQ</sequence>
<evidence type="ECO:0000313" key="2">
    <source>
        <dbReference type="Proteomes" id="UP001208017"/>
    </source>
</evidence>
<gene>
    <name evidence="1" type="ORF">OS242_19625</name>
</gene>
<dbReference type="EMBL" id="JAPMLT010000016">
    <property type="protein sequence ID" value="MCX7572137.1"/>
    <property type="molecule type" value="Genomic_DNA"/>
</dbReference>
<dbReference type="RefSeq" id="WP_267153387.1">
    <property type="nucleotide sequence ID" value="NZ_JAPMLT010000016.1"/>
</dbReference>
<accession>A0ABT3X8A7</accession>
<keyword evidence="2" id="KW-1185">Reference proteome</keyword>
<protein>
    <submittedName>
        <fullName evidence="1">Spore coat protein</fullName>
    </submittedName>
</protein>
<keyword evidence="1" id="KW-0167">Capsid protein</keyword>
<dbReference type="Pfam" id="PF07875">
    <property type="entry name" value="Coat_F"/>
    <property type="match status" value="1"/>
</dbReference>